<dbReference type="Pfam" id="PF13360">
    <property type="entry name" value="PQQ_2"/>
    <property type="match status" value="2"/>
</dbReference>
<dbReference type="Gene3D" id="2.40.128.630">
    <property type="match status" value="1"/>
</dbReference>
<dbReference type="Proteomes" id="UP000199126">
    <property type="component" value="Unassembled WGS sequence"/>
</dbReference>
<dbReference type="InterPro" id="IPR011047">
    <property type="entry name" value="Quinoprotein_ADH-like_sf"/>
</dbReference>
<dbReference type="RefSeq" id="WP_089820574.1">
    <property type="nucleotide sequence ID" value="NZ_FODV01000001.1"/>
</dbReference>
<evidence type="ECO:0000259" key="2">
    <source>
        <dbReference type="Pfam" id="PF13360"/>
    </source>
</evidence>
<feature type="compositionally biased region" description="Basic residues" evidence="1">
    <location>
        <begin position="13"/>
        <end position="22"/>
    </location>
</feature>
<keyword evidence="4" id="KW-1185">Reference proteome</keyword>
<feature type="domain" description="Pyrrolo-quinoline quinone repeat" evidence="2">
    <location>
        <begin position="96"/>
        <end position="257"/>
    </location>
</feature>
<dbReference type="AlphaFoldDB" id="A0A1H8MYB5"/>
<accession>A0A1H8MYB5</accession>
<sequence length="417" mass="43544">MRGGVVSPERQRQRGSQRTRRNVLRAGLVALGVGLAGCSSSCPDSDPPDPNVTLRVGGSETGTAATPLPEQTHDWSQYRFDAGHTGFGDGNTVPTADPRVAWRRGLTAAGASDEASPPALADGTLYVGGDNGGLTAFEATTGERRWTHDRVGTTVTPAVAGGSVYVHDAHGVVSLASDDGSVEWEMSLPLPTAAPTVHRDAVVASAKRGVVAFDRETGTRRWEATASTTEGPPAAFGSSVFVADETLAAYDLVDGTRRSLTVGGRRPGPPVATESTLYVGSYDGLRASAHDGDERWTYERQTGGFATPVVTDELVYAVEQPPEGPSAVFALDTDSGDPTPRWCSWLGEGVARAATSDAVLVGTDDGRTLQQFASRFGEVGWQLRAPGRIRPPAVGTDAVFVTTDRGQVVALAEAADA</sequence>
<dbReference type="SUPFAM" id="SSF50998">
    <property type="entry name" value="Quinoprotein alcohol dehydrogenase-like"/>
    <property type="match status" value="2"/>
</dbReference>
<organism evidence="3 4">
    <name type="scientific">Halogranum amylolyticum</name>
    <dbReference type="NCBI Taxonomy" id="660520"/>
    <lineage>
        <taxon>Archaea</taxon>
        <taxon>Methanobacteriati</taxon>
        <taxon>Methanobacteriota</taxon>
        <taxon>Stenosarchaea group</taxon>
        <taxon>Halobacteria</taxon>
        <taxon>Halobacteriales</taxon>
        <taxon>Haloferacaceae</taxon>
    </lineage>
</organism>
<dbReference type="PANTHER" id="PTHR34512:SF30">
    <property type="entry name" value="OUTER MEMBRANE PROTEIN ASSEMBLY FACTOR BAMB"/>
    <property type="match status" value="1"/>
</dbReference>
<dbReference type="PANTHER" id="PTHR34512">
    <property type="entry name" value="CELL SURFACE PROTEIN"/>
    <property type="match status" value="1"/>
</dbReference>
<dbReference type="OrthoDB" id="145878at2157"/>
<dbReference type="InterPro" id="IPR002372">
    <property type="entry name" value="PQQ_rpt_dom"/>
</dbReference>
<evidence type="ECO:0000313" key="4">
    <source>
        <dbReference type="Proteomes" id="UP000199126"/>
    </source>
</evidence>
<dbReference type="SMART" id="SM00564">
    <property type="entry name" value="PQQ"/>
    <property type="match status" value="4"/>
</dbReference>
<dbReference type="InterPro" id="IPR015943">
    <property type="entry name" value="WD40/YVTN_repeat-like_dom_sf"/>
</dbReference>
<dbReference type="InterPro" id="IPR018391">
    <property type="entry name" value="PQQ_b-propeller_rpt"/>
</dbReference>
<feature type="region of interest" description="Disordered" evidence="1">
    <location>
        <begin position="1"/>
        <end position="22"/>
    </location>
</feature>
<evidence type="ECO:0000313" key="3">
    <source>
        <dbReference type="EMBL" id="SEO22228.1"/>
    </source>
</evidence>
<protein>
    <submittedName>
        <fullName evidence="3">Outer membrane protein assembly factor BamB, contains PQQ-like beta-propeller repeat</fullName>
    </submittedName>
</protein>
<reference evidence="4" key="1">
    <citation type="submission" date="2016-10" db="EMBL/GenBank/DDBJ databases">
        <authorList>
            <person name="Varghese N."/>
            <person name="Submissions S."/>
        </authorList>
    </citation>
    <scope>NUCLEOTIDE SEQUENCE [LARGE SCALE GENOMIC DNA]</scope>
    <source>
        <strain evidence="4">CGMCC 1.10121</strain>
    </source>
</reference>
<dbReference type="EMBL" id="FODV01000001">
    <property type="protein sequence ID" value="SEO22228.1"/>
    <property type="molecule type" value="Genomic_DNA"/>
</dbReference>
<name>A0A1H8MYB5_9EURY</name>
<evidence type="ECO:0000256" key="1">
    <source>
        <dbReference type="SAM" id="MobiDB-lite"/>
    </source>
</evidence>
<feature type="region of interest" description="Disordered" evidence="1">
    <location>
        <begin position="39"/>
        <end position="69"/>
    </location>
</feature>
<proteinExistence type="predicted"/>
<dbReference type="Gene3D" id="2.130.10.10">
    <property type="entry name" value="YVTN repeat-like/Quinoprotein amine dehydrogenase"/>
    <property type="match status" value="1"/>
</dbReference>
<feature type="domain" description="Pyrrolo-quinoline quinone repeat" evidence="2">
    <location>
        <begin position="266"/>
        <end position="337"/>
    </location>
</feature>
<gene>
    <name evidence="3" type="ORF">SAMN04487948_101175</name>
</gene>